<dbReference type="InterPro" id="IPR018968">
    <property type="entry name" value="Phasin"/>
</dbReference>
<proteinExistence type="predicted"/>
<evidence type="ECO:0000256" key="1">
    <source>
        <dbReference type="SAM" id="MobiDB-lite"/>
    </source>
</evidence>
<keyword evidence="4" id="KW-1185">Reference proteome</keyword>
<gene>
    <name evidence="3" type="ORF">SAMN06265370_1027</name>
</gene>
<dbReference type="Pfam" id="PF09361">
    <property type="entry name" value="Phasin_2"/>
    <property type="match status" value="1"/>
</dbReference>
<evidence type="ECO:0000313" key="3">
    <source>
        <dbReference type="EMBL" id="SNR32394.1"/>
    </source>
</evidence>
<evidence type="ECO:0000259" key="2">
    <source>
        <dbReference type="Pfam" id="PF09361"/>
    </source>
</evidence>
<dbReference type="Proteomes" id="UP000198417">
    <property type="component" value="Unassembled WGS sequence"/>
</dbReference>
<reference evidence="3 4" key="1">
    <citation type="submission" date="2017-06" db="EMBL/GenBank/DDBJ databases">
        <authorList>
            <person name="Kim H.J."/>
            <person name="Triplett B.A."/>
        </authorList>
    </citation>
    <scope>NUCLEOTIDE SEQUENCE [LARGE SCALE GENOMIC DNA]</scope>
    <source>
        <strain evidence="3 4">DSM 29052</strain>
    </source>
</reference>
<feature type="compositionally biased region" description="Polar residues" evidence="1">
    <location>
        <begin position="97"/>
        <end position="109"/>
    </location>
</feature>
<dbReference type="RefSeq" id="WP_176439045.1">
    <property type="nucleotide sequence ID" value="NZ_FZNN01000002.1"/>
</dbReference>
<feature type="domain" description="Phasin" evidence="2">
    <location>
        <begin position="17"/>
        <end position="102"/>
    </location>
</feature>
<dbReference type="AlphaFoldDB" id="A0A238VE01"/>
<dbReference type="EMBL" id="FZNN01000002">
    <property type="protein sequence ID" value="SNR32394.1"/>
    <property type="molecule type" value="Genomic_DNA"/>
</dbReference>
<accession>A0A238VE01</accession>
<feature type="region of interest" description="Disordered" evidence="1">
    <location>
        <begin position="88"/>
        <end position="118"/>
    </location>
</feature>
<evidence type="ECO:0000313" key="4">
    <source>
        <dbReference type="Proteomes" id="UP000198417"/>
    </source>
</evidence>
<sequence>MTKAIHEKTSSQSGAPEKALEVTQLAQTASVAAWLDLIEESTRFVTERWEQDVKTQQALFACRTPQDLLKLQSDYCQKAIEQYTDQATRMSGKMSGAATQTMGDMSATSARKYDDVPL</sequence>
<protein>
    <submittedName>
        <fullName evidence="3">Phasin protein</fullName>
    </submittedName>
</protein>
<name>A0A238VE01_9RHOB</name>
<organism evidence="3 4">
    <name type="scientific">Puniceibacterium sediminis</name>
    <dbReference type="NCBI Taxonomy" id="1608407"/>
    <lineage>
        <taxon>Bacteria</taxon>
        <taxon>Pseudomonadati</taxon>
        <taxon>Pseudomonadota</taxon>
        <taxon>Alphaproteobacteria</taxon>
        <taxon>Rhodobacterales</taxon>
        <taxon>Paracoccaceae</taxon>
        <taxon>Puniceibacterium</taxon>
    </lineage>
</organism>